<evidence type="ECO:0000256" key="7">
    <source>
        <dbReference type="SAM" id="MobiDB-lite"/>
    </source>
</evidence>
<dbReference type="Gene3D" id="3.30.50.10">
    <property type="entry name" value="Erythroid Transcription Factor GATA-1, subunit A"/>
    <property type="match status" value="1"/>
</dbReference>
<dbReference type="GO" id="GO:0000122">
    <property type="term" value="P:negative regulation of transcription by RNA polymerase II"/>
    <property type="evidence" value="ECO:0007669"/>
    <property type="project" value="TreeGrafter"/>
</dbReference>
<dbReference type="VEuPathDB" id="FungiDB:YALI1_F23784g"/>
<feature type="compositionally biased region" description="Polar residues" evidence="7">
    <location>
        <begin position="330"/>
        <end position="351"/>
    </location>
</feature>
<evidence type="ECO:0000313" key="11">
    <source>
        <dbReference type="Proteomes" id="UP000182444"/>
    </source>
</evidence>
<reference evidence="9 11" key="1">
    <citation type="journal article" date="2016" name="PLoS ONE">
        <title>Sequence Assembly of Yarrowia lipolytica Strain W29/CLIB89 Shows Transposable Element Diversity.</title>
        <authorList>
            <person name="Magnan C."/>
            <person name="Yu J."/>
            <person name="Chang I."/>
            <person name="Jahn E."/>
            <person name="Kanomata Y."/>
            <person name="Wu J."/>
            <person name="Zeller M."/>
            <person name="Oakes M."/>
            <person name="Baldi P."/>
            <person name="Sandmeyer S."/>
        </authorList>
    </citation>
    <scope>NUCLEOTIDE SEQUENCE [LARGE SCALE GENOMIC DNA]</scope>
    <source>
        <strain evidence="9">CLIB89</strain>
        <strain evidence="11">CLIB89(W29)</strain>
    </source>
</reference>
<dbReference type="GO" id="GO:0005634">
    <property type="term" value="C:nucleus"/>
    <property type="evidence" value="ECO:0007669"/>
    <property type="project" value="UniProtKB-SubCell"/>
</dbReference>
<feature type="compositionally biased region" description="Low complexity" evidence="7">
    <location>
        <begin position="587"/>
        <end position="604"/>
    </location>
</feature>
<feature type="compositionally biased region" description="Polar residues" evidence="7">
    <location>
        <begin position="242"/>
        <end position="262"/>
    </location>
</feature>
<dbReference type="GO" id="GO:0000981">
    <property type="term" value="F:DNA-binding transcription factor activity, RNA polymerase II-specific"/>
    <property type="evidence" value="ECO:0007669"/>
    <property type="project" value="TreeGrafter"/>
</dbReference>
<accession>A0A1H6PQZ0</accession>
<dbReference type="GO" id="GO:0000978">
    <property type="term" value="F:RNA polymerase II cis-regulatory region sequence-specific DNA binding"/>
    <property type="evidence" value="ECO:0007669"/>
    <property type="project" value="TreeGrafter"/>
</dbReference>
<keyword evidence="4" id="KW-0862">Zinc</keyword>
<dbReference type="eggNOG" id="KOG1601">
    <property type="taxonomic scope" value="Eukaryota"/>
</dbReference>
<feature type="region of interest" description="Disordered" evidence="7">
    <location>
        <begin position="584"/>
        <end position="611"/>
    </location>
</feature>
<dbReference type="FunFam" id="3.30.50.10:FF:000007">
    <property type="entry name" value="Nitrogen regulatory AreA, N-terminal"/>
    <property type="match status" value="1"/>
</dbReference>
<feature type="region of interest" description="Disordered" evidence="7">
    <location>
        <begin position="330"/>
        <end position="407"/>
    </location>
</feature>
<evidence type="ECO:0000256" key="5">
    <source>
        <dbReference type="ARBA" id="ARBA00023242"/>
    </source>
</evidence>
<dbReference type="InterPro" id="IPR000679">
    <property type="entry name" value="Znf_GATA"/>
</dbReference>
<reference evidence="10 12" key="2">
    <citation type="submission" date="2018-07" db="EMBL/GenBank/DDBJ databases">
        <title>Draft Genome Assemblies for Five Robust Yarrowia lipolytica Strains Exhibiting High Lipid Production and Pentose Sugar Utilization and Sugar Alcohol Secretion from Undetoxified Lignocellulosic Biomass Hydrolysates.</title>
        <authorList>
            <consortium name="DOE Joint Genome Institute"/>
            <person name="Walker C."/>
            <person name="Ryu S."/>
            <person name="Na H."/>
            <person name="Zane M."/>
            <person name="LaButti K."/>
            <person name="Lipzen A."/>
            <person name="Haridas S."/>
            <person name="Barry K."/>
            <person name="Grigoriev I.V."/>
            <person name="Quarterman J."/>
            <person name="Slininger P."/>
            <person name="Dien B."/>
            <person name="Trinh C.T."/>
        </authorList>
    </citation>
    <scope>NUCLEOTIDE SEQUENCE [LARGE SCALE GENOMIC DNA]</scope>
    <source>
        <strain evidence="10 12">YB392</strain>
    </source>
</reference>
<keyword evidence="5" id="KW-0539">Nucleus</keyword>
<comment type="subcellular location">
    <subcellularLocation>
        <location evidence="1">Nucleus</location>
    </subcellularLocation>
</comment>
<feature type="compositionally biased region" description="Low complexity" evidence="7">
    <location>
        <begin position="263"/>
        <end position="276"/>
    </location>
</feature>
<dbReference type="PANTHER" id="PTHR10071:SF281">
    <property type="entry name" value="BOX A-BINDING FACTOR-RELATED"/>
    <property type="match status" value="1"/>
</dbReference>
<feature type="region of interest" description="Disordered" evidence="7">
    <location>
        <begin position="230"/>
        <end position="301"/>
    </location>
</feature>
<evidence type="ECO:0000256" key="1">
    <source>
        <dbReference type="ARBA" id="ARBA00004123"/>
    </source>
</evidence>
<dbReference type="Proteomes" id="UP000256601">
    <property type="component" value="Unassembled WGS sequence"/>
</dbReference>
<dbReference type="GO" id="GO:0008270">
    <property type="term" value="F:zinc ion binding"/>
    <property type="evidence" value="ECO:0007669"/>
    <property type="project" value="UniProtKB-KW"/>
</dbReference>
<dbReference type="SMART" id="SM00401">
    <property type="entry name" value="ZnF_GATA"/>
    <property type="match status" value="1"/>
</dbReference>
<dbReference type="AlphaFoldDB" id="A0A1H6PQZ0"/>
<dbReference type="Pfam" id="PF00320">
    <property type="entry name" value="GATA"/>
    <property type="match status" value="1"/>
</dbReference>
<dbReference type="InterPro" id="IPR013088">
    <property type="entry name" value="Znf_NHR/GATA"/>
</dbReference>
<protein>
    <recommendedName>
        <fullName evidence="8">GATA-type domain-containing protein</fullName>
    </recommendedName>
</protein>
<feature type="compositionally biased region" description="Low complexity" evidence="7">
    <location>
        <begin position="362"/>
        <end position="371"/>
    </location>
</feature>
<feature type="compositionally biased region" description="Polar residues" evidence="7">
    <location>
        <begin position="159"/>
        <end position="173"/>
    </location>
</feature>
<feature type="compositionally biased region" description="Low complexity" evidence="7">
    <location>
        <begin position="230"/>
        <end position="241"/>
    </location>
</feature>
<sequence>MFGISGYSESDGFNDFFPEDNDIFDKFIDVDGNANDSQNHAISHNTHVISATNNSANNNTAAINANIAESFQQPVDLMGMLLSGQKNVNQQTRMDNSHWRRQNVPQQQQQQQKPPAHFSPSVAPTVATSSVNVEFGLLSPDDGLDSQFGSVNTNSSSFQPVFSKSNSFSNEATPSGLDMTPQSIVDSPEEPSNNTGKGGMFQIGSYDTPSGMAQSFGAYNNASGMMGGANNNGNANNSTTNLADNLFTNNLHNSQPFGSYNPSASSSSHLHSQLSSIPQGQQHNSTGGGTGGGMGGGMGGMAASAPADNSFHFALDPLAVEGIDFYQENSMPSHQSQTHLSAQQRSRSNSIRGGPIRRNRSSHFSSPYSASPNVQFQTFASSGHHTPNASVPSSGASTPVEEPLFFDPFRSNNNNALTNPHSLANSLSSTAIAPPREARFSVSSASAMASESPSPEQSTAATSYHSGVNLSSPHKQLLPKVASCRSMTTSMGSNLRPIKRQNSSSTNLRKVSTSASSQTLSAMSTSCPSNKEALQCSNCNTTTTPLWRRSPEGESLCNACGLFLKLHGVVRPLSLKTDVIKKRNRASGTGTTSGNSSLSSSLTNDKSNPIAVPRMTPIASSASYGKKILPAVAPMSATKSVPLVPIAPRPKPSQSQAPVPIAPLSKEAYIRTKKSNLTRLVKQEKDEYDWLKLNPST</sequence>
<name>A0A1H6PQZ0_YARLL</name>
<feature type="domain" description="GATA-type" evidence="8">
    <location>
        <begin position="530"/>
        <end position="583"/>
    </location>
</feature>
<evidence type="ECO:0000259" key="8">
    <source>
        <dbReference type="PROSITE" id="PS50114"/>
    </source>
</evidence>
<evidence type="ECO:0000313" key="12">
    <source>
        <dbReference type="Proteomes" id="UP000256601"/>
    </source>
</evidence>
<organism evidence="9 11">
    <name type="scientific">Yarrowia lipolytica</name>
    <name type="common">Candida lipolytica</name>
    <dbReference type="NCBI Taxonomy" id="4952"/>
    <lineage>
        <taxon>Eukaryota</taxon>
        <taxon>Fungi</taxon>
        <taxon>Dikarya</taxon>
        <taxon>Ascomycota</taxon>
        <taxon>Saccharomycotina</taxon>
        <taxon>Dipodascomycetes</taxon>
        <taxon>Dipodascales</taxon>
        <taxon>Dipodascales incertae sedis</taxon>
        <taxon>Yarrowia</taxon>
    </lineage>
</organism>
<feature type="region of interest" description="Disordered" evidence="7">
    <location>
        <begin position="159"/>
        <end position="200"/>
    </location>
</feature>
<keyword evidence="2" id="KW-0479">Metal-binding</keyword>
<evidence type="ECO:0000313" key="9">
    <source>
        <dbReference type="EMBL" id="AOW07337.1"/>
    </source>
</evidence>
<feature type="compositionally biased region" description="Polar residues" evidence="7">
    <location>
        <begin position="459"/>
        <end position="474"/>
    </location>
</feature>
<dbReference type="PROSITE" id="PS00344">
    <property type="entry name" value="GATA_ZN_FINGER_1"/>
    <property type="match status" value="1"/>
</dbReference>
<keyword evidence="3 6" id="KW-0863">Zinc-finger</keyword>
<feature type="compositionally biased region" description="Polar residues" evidence="7">
    <location>
        <begin position="372"/>
        <end position="397"/>
    </location>
</feature>
<feature type="compositionally biased region" description="Gly residues" evidence="7">
    <location>
        <begin position="286"/>
        <end position="300"/>
    </location>
</feature>
<dbReference type="PANTHER" id="PTHR10071">
    <property type="entry name" value="TRANSCRIPTION FACTOR GATA FAMILY MEMBER"/>
    <property type="match status" value="1"/>
</dbReference>
<feature type="compositionally biased region" description="Polar residues" evidence="7">
    <location>
        <begin position="500"/>
        <end position="523"/>
    </location>
</feature>
<gene>
    <name evidence="10" type="ORF">B0I71DRAFT_131608</name>
    <name evidence="9" type="ORF">YALI1_F23784g</name>
</gene>
<feature type="region of interest" description="Disordered" evidence="7">
    <location>
        <begin position="443"/>
        <end position="523"/>
    </location>
</feature>
<evidence type="ECO:0000256" key="3">
    <source>
        <dbReference type="ARBA" id="ARBA00022771"/>
    </source>
</evidence>
<dbReference type="GeneID" id="2908362"/>
<dbReference type="KEGG" id="yli:2908362"/>
<dbReference type="CDD" id="cd00202">
    <property type="entry name" value="ZnF_GATA"/>
    <property type="match status" value="1"/>
</dbReference>
<feature type="compositionally biased region" description="Polar residues" evidence="7">
    <location>
        <begin position="180"/>
        <end position="195"/>
    </location>
</feature>
<evidence type="ECO:0000256" key="4">
    <source>
        <dbReference type="ARBA" id="ARBA00022833"/>
    </source>
</evidence>
<proteinExistence type="predicted"/>
<dbReference type="SUPFAM" id="SSF57716">
    <property type="entry name" value="Glucocorticoid receptor-like (DNA-binding domain)"/>
    <property type="match status" value="1"/>
</dbReference>
<evidence type="ECO:0000256" key="2">
    <source>
        <dbReference type="ARBA" id="ARBA00022723"/>
    </source>
</evidence>
<dbReference type="EMBL" id="KZ858989">
    <property type="protein sequence ID" value="RDW25984.1"/>
    <property type="molecule type" value="Genomic_DNA"/>
</dbReference>
<dbReference type="Proteomes" id="UP000182444">
    <property type="component" value="Chromosome 1F"/>
</dbReference>
<dbReference type="PROSITE" id="PS50114">
    <property type="entry name" value="GATA_ZN_FINGER_2"/>
    <property type="match status" value="1"/>
</dbReference>
<feature type="compositionally biased region" description="Low complexity" evidence="7">
    <location>
        <begin position="443"/>
        <end position="458"/>
    </location>
</feature>
<dbReference type="PRINTS" id="PR00619">
    <property type="entry name" value="GATAZNFINGER"/>
</dbReference>
<dbReference type="EMBL" id="CP017558">
    <property type="protein sequence ID" value="AOW07337.1"/>
    <property type="molecule type" value="Genomic_DNA"/>
</dbReference>
<dbReference type="GO" id="GO:0045944">
    <property type="term" value="P:positive regulation of transcription by RNA polymerase II"/>
    <property type="evidence" value="ECO:0007669"/>
    <property type="project" value="TreeGrafter"/>
</dbReference>
<dbReference type="InterPro" id="IPR039355">
    <property type="entry name" value="Transcription_factor_GATA"/>
</dbReference>
<dbReference type="VEuPathDB" id="FungiDB:YALI0_F17886g"/>
<dbReference type="RefSeq" id="XP_505556.1">
    <property type="nucleotide sequence ID" value="XM_505556.1"/>
</dbReference>
<feature type="region of interest" description="Disordered" evidence="7">
    <location>
        <begin position="89"/>
        <end position="123"/>
    </location>
</feature>
<evidence type="ECO:0000313" key="10">
    <source>
        <dbReference type="EMBL" id="RDW25984.1"/>
    </source>
</evidence>
<dbReference type="OrthoDB" id="515401at2759"/>
<evidence type="ECO:0000256" key="6">
    <source>
        <dbReference type="PROSITE-ProRule" id="PRU00094"/>
    </source>
</evidence>